<feature type="domain" description="TRASH" evidence="9">
    <location>
        <begin position="243"/>
        <end position="279"/>
    </location>
</feature>
<evidence type="ECO:0000256" key="4">
    <source>
        <dbReference type="ARBA" id="ARBA00022737"/>
    </source>
</evidence>
<sequence>MDPGSVGGLDLTDQTPVLLGSTAMATGLTNVGNSFSGPPNPLVSRSNKFQNSSVEDDDDVVFIEPVHPPPPPAPVVADQRAIVFASSKNEELQGTDSKILPSSKELASQKGSVSETIVIDDEEDVETNQGQEKNSSNFIDPRRPPETKNRTNDVDFSTSTLSRSKTKTGVGPFNPGRVNVAGDEFQNGESAAHHSPGKPWVLAYPVYVRFSFGCCFSIVVIGATSIFPPSAQQQPTKPVKVTCANCKKPLQKGQTAYQRKGSAHLFCSTTCLSSFSHKPAPKKLCVMCKKDITAMKGTIVAQVDSSESFQEFCSTSCLSLYEDKQSPAKGALNKSRCTICGKLTEVGSHPSSRKEVRDHMQESFLMQPEKYGKLTTCTGCRTQCRFFDMTQCIGPNGYMEPYCSTACMNSHKTKCARSQSESGRALSMQSSPNGQFVAPSDIQLKCNYCKNSFCSKPEILEWEASAVLSCCFLARQSGSGRMTVAFPSESQFLSRRRVLAQVAVTHPHRRVWQVLGRRWRVRSLKDVRSREFHRIRTSVPRKLCSDFWSVRFQEPSDWASLVIGTQWYSRNISFLTCFCFTLQTSSFPGCKLLYKQDFARRLGLRCVTCNYCSQLCKKGATKELDGVVRDFCGEDCCRKFQDWYYKAARCDCCKSQGALRERVQWRGEMKHFCDQHCLLRFYCQQNEPNMTTQKGPENLHYDQGCQTSRTKMTGSAPPPSPTPNKEMKNKAVLCKPLTMTKATYCKPHMQTKSCQTDDHWKAERVPVPIPVPVYVPVPMHMYSQSVPVPTTLPVPVPVPVFLPAPLDSSQPSPAVAEEQKSKTPSDPLDTNLLTMTDLVTEDEGKTEATSVNSVIIDTDVMGSAPLKSADLTVTQPSVPDVPYEPELDIEIDFPRAAEELDMENEFLLPPVFGEEYEEQPRPRSKKKGAKRKAVSGCQSHDDSSDNSECRFPFKYAYGVNAWKHWVRARRPDGDLPPPDAPRSPKSVKLKEDLLSHTTAELNYGLAHFVSEVRRPNGENYAPDSIYYLCLGIQEYLCGSNRKDNIFIDPGYQTFEQELNKILRSWQPSILPDGSVFSRVEEDYLWRIQQLGAHSPVALLNTLFYFNTKYFGLKTVEQHLRLSFGTVARHWKKNPLTMESRACLRYQVSSLCGADSEDKITTGKRKHEDDEPVFEQIENTANPSRCPVKMFECYLSKSPQNLNQRMDVFYLQPECSSSAESPVWYTSASLDRGTLENMLVRVLLVKDVYDKDCYELDEDTD</sequence>
<evidence type="ECO:0000256" key="1">
    <source>
        <dbReference type="ARBA" id="ARBA00022499"/>
    </source>
</evidence>
<feature type="compositionally biased region" description="Polar residues" evidence="8">
    <location>
        <begin position="30"/>
        <end position="53"/>
    </location>
</feature>
<keyword evidence="3" id="KW-0479">Metal-binding</keyword>
<dbReference type="SMART" id="SM00746">
    <property type="entry name" value="TRASH"/>
    <property type="match status" value="4"/>
</dbReference>
<keyword evidence="1" id="KW-1017">Isopeptide bond</keyword>
<dbReference type="OrthoDB" id="10025028at2759"/>
<dbReference type="InterPro" id="IPR057926">
    <property type="entry name" value="QRICH1_dom"/>
</dbReference>
<feature type="region of interest" description="Disordered" evidence="8">
    <location>
        <begin position="911"/>
        <end position="946"/>
    </location>
</feature>
<feature type="region of interest" description="Disordered" evidence="8">
    <location>
        <begin position="87"/>
        <end position="176"/>
    </location>
</feature>
<evidence type="ECO:0000313" key="10">
    <source>
        <dbReference type="Proteomes" id="UP000515202"/>
    </source>
</evidence>
<feature type="domain" description="TRASH" evidence="9">
    <location>
        <begin position="650"/>
        <end position="685"/>
    </location>
</feature>
<dbReference type="AlphaFoldDB" id="A0A6P6CGA3"/>
<evidence type="ECO:0000256" key="8">
    <source>
        <dbReference type="SAM" id="MobiDB-lite"/>
    </source>
</evidence>
<dbReference type="PANTHER" id="PTHR45736">
    <property type="entry name" value="ZINC FINGER MYM-TYPE PROTEIN"/>
    <property type="match status" value="1"/>
</dbReference>
<keyword evidence="4" id="KW-0677">Repeat</keyword>
<dbReference type="InterPro" id="IPR021893">
    <property type="entry name" value="ZMYM2-like_C"/>
</dbReference>
<name>A0A6P6CGA3_PTEVA</name>
<evidence type="ECO:0000256" key="6">
    <source>
        <dbReference type="ARBA" id="ARBA00022833"/>
    </source>
</evidence>
<evidence type="ECO:0000256" key="3">
    <source>
        <dbReference type="ARBA" id="ARBA00022723"/>
    </source>
</evidence>
<dbReference type="InterPro" id="IPR010507">
    <property type="entry name" value="Znf_MYM"/>
</dbReference>
<keyword evidence="10" id="KW-1185">Reference proteome</keyword>
<dbReference type="InterPro" id="IPR011017">
    <property type="entry name" value="TRASH_dom"/>
</dbReference>
<feature type="compositionally biased region" description="Basic residues" evidence="8">
    <location>
        <begin position="922"/>
        <end position="933"/>
    </location>
</feature>
<feature type="compositionally biased region" description="Polar residues" evidence="8">
    <location>
        <begin position="105"/>
        <end position="114"/>
    </location>
</feature>
<dbReference type="InterPro" id="IPR051284">
    <property type="entry name" value="ZnF_MYMT-QRICH1"/>
</dbReference>
<organism evidence="10 11">
    <name type="scientific">Pteropus vampyrus</name>
    <name type="common">Large flying fox</name>
    <dbReference type="NCBI Taxonomy" id="132908"/>
    <lineage>
        <taxon>Eukaryota</taxon>
        <taxon>Metazoa</taxon>
        <taxon>Chordata</taxon>
        <taxon>Craniata</taxon>
        <taxon>Vertebrata</taxon>
        <taxon>Euteleostomi</taxon>
        <taxon>Mammalia</taxon>
        <taxon>Eutheria</taxon>
        <taxon>Laurasiatheria</taxon>
        <taxon>Chiroptera</taxon>
        <taxon>Yinpterochiroptera</taxon>
        <taxon>Pteropodoidea</taxon>
        <taxon>Pteropodidae</taxon>
        <taxon>Pteropodinae</taxon>
        <taxon>Pteropus</taxon>
    </lineage>
</organism>
<dbReference type="GeneID" id="105292141"/>
<feature type="region of interest" description="Disordered" evidence="8">
    <location>
        <begin position="808"/>
        <end position="830"/>
    </location>
</feature>
<dbReference type="PANTHER" id="PTHR45736:SF6">
    <property type="entry name" value="ZINC FINGER MYM-TYPE PROTEIN 2"/>
    <property type="match status" value="1"/>
</dbReference>
<dbReference type="SUPFAM" id="SSF57716">
    <property type="entry name" value="Glucocorticoid receptor-like (DNA-binding domain)"/>
    <property type="match status" value="1"/>
</dbReference>
<feature type="domain" description="TRASH" evidence="9">
    <location>
        <begin position="285"/>
        <end position="325"/>
    </location>
</feature>
<protein>
    <submittedName>
        <fullName evidence="11">Zinc finger MYM-type protein 2</fullName>
    </submittedName>
</protein>
<evidence type="ECO:0000259" key="9">
    <source>
        <dbReference type="SMART" id="SM00746"/>
    </source>
</evidence>
<gene>
    <name evidence="11" type="primary">ZMYM2</name>
</gene>
<dbReference type="Pfam" id="PF12012">
    <property type="entry name" value="DUF3504"/>
    <property type="match status" value="1"/>
</dbReference>
<evidence type="ECO:0000256" key="2">
    <source>
        <dbReference type="ARBA" id="ARBA00022553"/>
    </source>
</evidence>
<feature type="compositionally biased region" description="Basic and acidic residues" evidence="8">
    <location>
        <begin position="140"/>
        <end position="153"/>
    </location>
</feature>
<evidence type="ECO:0000256" key="5">
    <source>
        <dbReference type="ARBA" id="ARBA00022771"/>
    </source>
</evidence>
<feature type="region of interest" description="Disordered" evidence="8">
    <location>
        <begin position="30"/>
        <end position="55"/>
    </location>
</feature>
<feature type="compositionally biased region" description="Polar residues" evidence="8">
    <location>
        <begin position="128"/>
        <end position="138"/>
    </location>
</feature>
<keyword evidence="2" id="KW-0597">Phosphoprotein</keyword>
<reference evidence="11" key="1">
    <citation type="submission" date="2025-08" db="UniProtKB">
        <authorList>
            <consortium name="RefSeq"/>
        </authorList>
    </citation>
    <scope>IDENTIFICATION</scope>
    <source>
        <tissue evidence="11">Kidney</tissue>
    </source>
</reference>
<dbReference type="KEGG" id="pvp:105292141"/>
<keyword evidence="5" id="KW-0863">Zinc-finger</keyword>
<dbReference type="CTD" id="7750"/>
<feature type="domain" description="TRASH" evidence="9">
    <location>
        <begin position="609"/>
        <end position="644"/>
    </location>
</feature>
<keyword evidence="7" id="KW-0832">Ubl conjugation</keyword>
<proteinExistence type="predicted"/>
<evidence type="ECO:0000256" key="7">
    <source>
        <dbReference type="ARBA" id="ARBA00022843"/>
    </source>
</evidence>
<dbReference type="Pfam" id="PF06467">
    <property type="entry name" value="zf-FCS"/>
    <property type="match status" value="5"/>
</dbReference>
<dbReference type="RefSeq" id="XP_023386481.1">
    <property type="nucleotide sequence ID" value="XM_023530713.1"/>
</dbReference>
<dbReference type="Pfam" id="PF25561">
    <property type="entry name" value="QRICH1"/>
    <property type="match status" value="1"/>
</dbReference>
<evidence type="ECO:0000313" key="11">
    <source>
        <dbReference type="RefSeq" id="XP_023386481.1"/>
    </source>
</evidence>
<dbReference type="Proteomes" id="UP000515202">
    <property type="component" value="Unplaced"/>
</dbReference>
<dbReference type="GO" id="GO:0008270">
    <property type="term" value="F:zinc ion binding"/>
    <property type="evidence" value="ECO:0007669"/>
    <property type="project" value="UniProtKB-KW"/>
</dbReference>
<keyword evidence="6" id="KW-0862">Zinc</keyword>
<accession>A0A6P6CGA3</accession>